<dbReference type="InterPro" id="IPR050490">
    <property type="entry name" value="Bact_solute-bd_prot1"/>
</dbReference>
<evidence type="ECO:0000256" key="4">
    <source>
        <dbReference type="ARBA" id="ARBA00022729"/>
    </source>
</evidence>
<gene>
    <name evidence="6" type="ORF">HNR22_001184</name>
</gene>
<dbReference type="Proteomes" id="UP000523545">
    <property type="component" value="Unassembled WGS sequence"/>
</dbReference>
<comment type="similarity">
    <text evidence="2">Belongs to the bacterial solute-binding protein 1 family.</text>
</comment>
<name>A0A7Z0BDN0_9ACTN</name>
<keyword evidence="4 5" id="KW-0732">Signal</keyword>
<dbReference type="InterPro" id="IPR006059">
    <property type="entry name" value="SBP"/>
</dbReference>
<dbReference type="RefSeq" id="WP_179779437.1">
    <property type="nucleotide sequence ID" value="NZ_JACCHK010000001.1"/>
</dbReference>
<feature type="signal peptide" evidence="5">
    <location>
        <begin position="1"/>
        <end position="20"/>
    </location>
</feature>
<evidence type="ECO:0000313" key="6">
    <source>
        <dbReference type="EMBL" id="NYH41457.1"/>
    </source>
</evidence>
<feature type="chain" id="PRO_5039466527" evidence="5">
    <location>
        <begin position="21"/>
        <end position="440"/>
    </location>
</feature>
<dbReference type="PROSITE" id="PS51257">
    <property type="entry name" value="PROKAR_LIPOPROTEIN"/>
    <property type="match status" value="1"/>
</dbReference>
<keyword evidence="3" id="KW-0813">Transport</keyword>
<evidence type="ECO:0000256" key="1">
    <source>
        <dbReference type="ARBA" id="ARBA00004196"/>
    </source>
</evidence>
<comment type="subcellular location">
    <subcellularLocation>
        <location evidence="1">Cell envelope</location>
    </subcellularLocation>
</comment>
<sequence>MLRKPLVLAVVATTALSLIAGCSGGDDNADGKKTLKVAAFEGGYGRDMYVQVVEAYKAKHPDVDVQLQLSKTLEDEISPNMKAGKFPDVVVLPQGRKAALAETLVKDKALEDLTGVLDMTVPGEQTTVRAKLADGIVGNLSTNPYNDDKTYLMPTFYAPTGLVYNKGLFAQKGWQVPATWDDMFKLGDTAKAQGIALFTYPTAGYLDSFFFALLADVGGDQFYKDVMTYSDGVWKTPQARQVLDITTKLLSYAAKTTVGYANEQDFTKNQQSLLDNKTLFMPNGTWVVGEMKDAPRANGFEWAMAPLPAVTAGGKRYLTTIVESAWVPSGAQNKDAAKDFVAYLYSDEATGIFAKSNAIQPVKGVASTLPAEIAPFYQLYEDPNVTALVGGFASTAPVEGVNIKGTLFDTANSIISGDKTVDQWQTALNDASEKLRQAGK</sequence>
<reference evidence="6 7" key="1">
    <citation type="submission" date="2020-07" db="EMBL/GenBank/DDBJ databases">
        <title>Sequencing the genomes of 1000 actinobacteria strains.</title>
        <authorList>
            <person name="Klenk H.-P."/>
        </authorList>
    </citation>
    <scope>NUCLEOTIDE SEQUENCE [LARGE SCALE GENOMIC DNA]</scope>
    <source>
        <strain evidence="6 7">DSM 45876</strain>
    </source>
</reference>
<dbReference type="InterPro" id="IPR022387">
    <property type="entry name" value="Bind_CPR0540"/>
</dbReference>
<dbReference type="AlphaFoldDB" id="A0A7Z0BDN0"/>
<evidence type="ECO:0000256" key="3">
    <source>
        <dbReference type="ARBA" id="ARBA00022448"/>
    </source>
</evidence>
<dbReference type="NCBIfam" id="TIGR03850">
    <property type="entry name" value="bind_CPR_0540"/>
    <property type="match status" value="1"/>
</dbReference>
<accession>A0A7Z0BDN0</accession>
<evidence type="ECO:0000256" key="5">
    <source>
        <dbReference type="SAM" id="SignalP"/>
    </source>
</evidence>
<comment type="caution">
    <text evidence="6">The sequence shown here is derived from an EMBL/GenBank/DDBJ whole genome shotgun (WGS) entry which is preliminary data.</text>
</comment>
<evidence type="ECO:0000256" key="2">
    <source>
        <dbReference type="ARBA" id="ARBA00008520"/>
    </source>
</evidence>
<organism evidence="6 7">
    <name type="scientific">Micromonospora jinlongensis</name>
    <dbReference type="NCBI Taxonomy" id="1287877"/>
    <lineage>
        <taxon>Bacteria</taxon>
        <taxon>Bacillati</taxon>
        <taxon>Actinomycetota</taxon>
        <taxon>Actinomycetes</taxon>
        <taxon>Micromonosporales</taxon>
        <taxon>Micromonosporaceae</taxon>
        <taxon>Micromonospora</taxon>
    </lineage>
</organism>
<keyword evidence="7" id="KW-1185">Reference proteome</keyword>
<dbReference type="GO" id="GO:0030313">
    <property type="term" value="C:cell envelope"/>
    <property type="evidence" value="ECO:0007669"/>
    <property type="project" value="UniProtKB-SubCell"/>
</dbReference>
<dbReference type="Pfam" id="PF01547">
    <property type="entry name" value="SBP_bac_1"/>
    <property type="match status" value="1"/>
</dbReference>
<dbReference type="EMBL" id="JACCHK010000001">
    <property type="protein sequence ID" value="NYH41457.1"/>
    <property type="molecule type" value="Genomic_DNA"/>
</dbReference>
<protein>
    <submittedName>
        <fullName evidence="6">N-acetylglucosamine transport system substrate-binding protein</fullName>
    </submittedName>
</protein>
<dbReference type="Gene3D" id="3.40.190.10">
    <property type="entry name" value="Periplasmic binding protein-like II"/>
    <property type="match status" value="1"/>
</dbReference>
<dbReference type="SUPFAM" id="SSF53850">
    <property type="entry name" value="Periplasmic binding protein-like II"/>
    <property type="match status" value="1"/>
</dbReference>
<dbReference type="PANTHER" id="PTHR43649">
    <property type="entry name" value="ARABINOSE-BINDING PROTEIN-RELATED"/>
    <property type="match status" value="1"/>
</dbReference>
<proteinExistence type="inferred from homology"/>
<dbReference type="PANTHER" id="PTHR43649:SF31">
    <property type="entry name" value="SN-GLYCEROL-3-PHOSPHATE-BINDING PERIPLASMIC PROTEIN UGPB"/>
    <property type="match status" value="1"/>
</dbReference>
<evidence type="ECO:0000313" key="7">
    <source>
        <dbReference type="Proteomes" id="UP000523545"/>
    </source>
</evidence>